<keyword evidence="3" id="KW-1185">Reference proteome</keyword>
<dbReference type="Proteomes" id="UP000215506">
    <property type="component" value="Unassembled WGS sequence"/>
</dbReference>
<sequence length="269" mass="28707">MSSYLEPPELVSQIPPAAVLTVFGLVAGASAVSAVIISVRRRDLLPIAACIGALLCALNEPIYDLLGLIVYAGNHPMAFTSFGRSVPWFLVVGYLPWVGLLPYLIYRSMKVGISRTKLHLVAFISFLSVVVVESIGTSFDAWTYYGAPPLKFLVVAPQMAPVPIVGGFLLFAVADRYTGWRRTAVGFIVSTLALPMVFASASWPLYVGLNSDLPTVVNWLLGIVMLGLTAGVVMATTKLAQDIRTARSGASTETDRPLTAAAYAQPVTG</sequence>
<feature type="transmembrane region" description="Helical" evidence="1">
    <location>
        <begin position="86"/>
        <end position="106"/>
    </location>
</feature>
<keyword evidence="1" id="KW-0812">Transmembrane</keyword>
<feature type="transmembrane region" description="Helical" evidence="1">
    <location>
        <begin position="219"/>
        <end position="237"/>
    </location>
</feature>
<accession>A0A231H8J6</accession>
<evidence type="ECO:0000256" key="1">
    <source>
        <dbReference type="SAM" id="Phobius"/>
    </source>
</evidence>
<feature type="transmembrane region" description="Helical" evidence="1">
    <location>
        <begin position="14"/>
        <end position="37"/>
    </location>
</feature>
<gene>
    <name evidence="2" type="ORF">B7C42_03123</name>
</gene>
<protein>
    <submittedName>
        <fullName evidence="2">Uncharacterized protein</fullName>
    </submittedName>
</protein>
<feature type="transmembrane region" description="Helical" evidence="1">
    <location>
        <begin position="118"/>
        <end position="139"/>
    </location>
</feature>
<feature type="transmembrane region" description="Helical" evidence="1">
    <location>
        <begin position="151"/>
        <end position="173"/>
    </location>
</feature>
<dbReference type="AlphaFoldDB" id="A0A231H8J6"/>
<name>A0A231H8J6_9NOCA</name>
<organism evidence="2 3">
    <name type="scientific">Nocardia cerradoensis</name>
    <dbReference type="NCBI Taxonomy" id="85688"/>
    <lineage>
        <taxon>Bacteria</taxon>
        <taxon>Bacillati</taxon>
        <taxon>Actinomycetota</taxon>
        <taxon>Actinomycetes</taxon>
        <taxon>Mycobacteriales</taxon>
        <taxon>Nocardiaceae</taxon>
        <taxon>Nocardia</taxon>
    </lineage>
</organism>
<keyword evidence="1" id="KW-0472">Membrane</keyword>
<proteinExistence type="predicted"/>
<evidence type="ECO:0000313" key="2">
    <source>
        <dbReference type="EMBL" id="OXR45165.1"/>
    </source>
</evidence>
<keyword evidence="1" id="KW-1133">Transmembrane helix</keyword>
<evidence type="ECO:0000313" key="3">
    <source>
        <dbReference type="Proteomes" id="UP000215506"/>
    </source>
</evidence>
<dbReference type="RefSeq" id="WP_143859996.1">
    <property type="nucleotide sequence ID" value="NZ_NGAF01000005.1"/>
</dbReference>
<dbReference type="EMBL" id="NGAF01000005">
    <property type="protein sequence ID" value="OXR45165.1"/>
    <property type="molecule type" value="Genomic_DNA"/>
</dbReference>
<reference evidence="2 3" key="1">
    <citation type="submission" date="2017-07" db="EMBL/GenBank/DDBJ databases">
        <title>First draft Genome Sequence of Nocardia cerradoensis isolated from human infection.</title>
        <authorList>
            <person name="Carrasco G."/>
        </authorList>
    </citation>
    <scope>NUCLEOTIDE SEQUENCE [LARGE SCALE GENOMIC DNA]</scope>
    <source>
        <strain evidence="2 3">CNM20130759</strain>
    </source>
</reference>
<comment type="caution">
    <text evidence="2">The sequence shown here is derived from an EMBL/GenBank/DDBJ whole genome shotgun (WGS) entry which is preliminary data.</text>
</comment>
<feature type="transmembrane region" description="Helical" evidence="1">
    <location>
        <begin position="185"/>
        <end position="207"/>
    </location>
</feature>
<feature type="transmembrane region" description="Helical" evidence="1">
    <location>
        <begin position="44"/>
        <end position="66"/>
    </location>
</feature>